<sequence length="409" mass="46977">MKINSMYCRNQLFLAWVMFILCQIIPIPVKSEEADSLKRHRLSHQLEFNLREGYLLNTHPFFGGENKFNEPMRSAGSVHLKYAFRFDPHSRWGSQYPDVYQGIGLACHAFRNREEMGVPWSAYVFQGAPITRLTPSLTLDYEWNFGVSWGWKKYDPQLNPRNMVVGSKMNAYINLGWLLNWQVNNNWRLTAGVDVTHFSNGNTHYPNAGVNSVGGRVSLIRTFGTHAYRTSTEARRKARAEIERYFSYDVVLYGAVRRKGIIWPDDRVLVPGAFGVAGININPMYNLNACFRAGVSLDAQYDESANIKDHVVGDDRTAENIRFYRPPFREQFGVGLSLRAELVMPIFSINLGVGHNVFYRGEDLKGFYQIAALKTSITRRLFLHVGYQLRNFKDPNNLMLGLGYRFNGR</sequence>
<dbReference type="Proteomes" id="UP001320603">
    <property type="component" value="Chromosome"/>
</dbReference>
<dbReference type="RefSeq" id="WP_251968204.1">
    <property type="nucleotide sequence ID" value="NZ_CP146284.1"/>
</dbReference>
<name>A0ABZ2IGX1_9BACT</name>
<dbReference type="EMBL" id="CP146284">
    <property type="protein sequence ID" value="WWV65302.1"/>
    <property type="molecule type" value="Genomic_DNA"/>
</dbReference>
<keyword evidence="2" id="KW-1185">Reference proteome</keyword>
<evidence type="ECO:0000313" key="2">
    <source>
        <dbReference type="Proteomes" id="UP001320603"/>
    </source>
</evidence>
<proteinExistence type="predicted"/>
<dbReference type="InterPro" id="IPR018550">
    <property type="entry name" value="Lipid-A_deacylase-rel"/>
</dbReference>
<dbReference type="GO" id="GO:0016787">
    <property type="term" value="F:hydrolase activity"/>
    <property type="evidence" value="ECO:0007669"/>
    <property type="project" value="UniProtKB-KW"/>
</dbReference>
<accession>A0ABZ2IGX1</accession>
<reference evidence="1 2" key="1">
    <citation type="submission" date="2024-02" db="EMBL/GenBank/DDBJ databases">
        <title>Whole genome sequencing of Parabacteroides sp. AD58.</title>
        <authorList>
            <person name="Chaplin A.V."/>
            <person name="Pikina A.P."/>
            <person name="Sokolova S.R."/>
            <person name="Korostin D.O."/>
            <person name="Efimov B.A."/>
        </authorList>
    </citation>
    <scope>NUCLEOTIDE SEQUENCE [LARGE SCALE GENOMIC DNA]</scope>
    <source>
        <strain evidence="1 2">AD58</strain>
    </source>
</reference>
<keyword evidence="1" id="KW-0378">Hydrolase</keyword>
<protein>
    <submittedName>
        <fullName evidence="1">Acyloxyacyl hydrolase</fullName>
    </submittedName>
</protein>
<evidence type="ECO:0000313" key="1">
    <source>
        <dbReference type="EMBL" id="WWV65302.1"/>
    </source>
</evidence>
<dbReference type="Gene3D" id="2.40.160.20">
    <property type="match status" value="1"/>
</dbReference>
<dbReference type="Pfam" id="PF09411">
    <property type="entry name" value="PagL"/>
    <property type="match status" value="1"/>
</dbReference>
<organism evidence="1 2">
    <name type="scientific">Parabacteroides absconsus</name>
    <dbReference type="NCBI Taxonomy" id="2951805"/>
    <lineage>
        <taxon>Bacteria</taxon>
        <taxon>Pseudomonadati</taxon>
        <taxon>Bacteroidota</taxon>
        <taxon>Bacteroidia</taxon>
        <taxon>Bacteroidales</taxon>
        <taxon>Tannerellaceae</taxon>
        <taxon>Parabacteroides</taxon>
    </lineage>
</organism>
<gene>
    <name evidence="1" type="ORF">NEE14_009705</name>
</gene>